<accession>A0A8T0HR35</accession>
<protein>
    <submittedName>
        <fullName evidence="1">Uncharacterized protein</fullName>
    </submittedName>
</protein>
<evidence type="ECO:0000313" key="2">
    <source>
        <dbReference type="Proteomes" id="UP000822688"/>
    </source>
</evidence>
<evidence type="ECO:0000313" key="1">
    <source>
        <dbReference type="EMBL" id="KAG0573306.1"/>
    </source>
</evidence>
<dbReference type="AlphaFoldDB" id="A0A8T0HR35"/>
<proteinExistence type="predicted"/>
<keyword evidence="2" id="KW-1185">Reference proteome</keyword>
<dbReference type="Proteomes" id="UP000822688">
    <property type="component" value="Chromosome V"/>
</dbReference>
<comment type="caution">
    <text evidence="1">The sequence shown here is derived from an EMBL/GenBank/DDBJ whole genome shotgun (WGS) entry which is preliminary data.</text>
</comment>
<gene>
    <name evidence="1" type="ORF">KC19_VG167200</name>
</gene>
<reference evidence="1" key="1">
    <citation type="submission" date="2020-06" db="EMBL/GenBank/DDBJ databases">
        <title>WGS assembly of Ceratodon purpureus strain R40.</title>
        <authorList>
            <person name="Carey S.B."/>
            <person name="Jenkins J."/>
            <person name="Shu S."/>
            <person name="Lovell J.T."/>
            <person name="Sreedasyam A."/>
            <person name="Maumus F."/>
            <person name="Tiley G.P."/>
            <person name="Fernandez-Pozo N."/>
            <person name="Barry K."/>
            <person name="Chen C."/>
            <person name="Wang M."/>
            <person name="Lipzen A."/>
            <person name="Daum C."/>
            <person name="Saski C.A."/>
            <person name="Payton A.C."/>
            <person name="Mcbreen J.C."/>
            <person name="Conrad R.E."/>
            <person name="Kollar L.M."/>
            <person name="Olsson S."/>
            <person name="Huttunen S."/>
            <person name="Landis J.B."/>
            <person name="Wickett N.J."/>
            <person name="Johnson M.G."/>
            <person name="Rensing S.A."/>
            <person name="Grimwood J."/>
            <person name="Schmutz J."/>
            <person name="Mcdaniel S.F."/>
        </authorList>
    </citation>
    <scope>NUCLEOTIDE SEQUENCE</scope>
    <source>
        <strain evidence="1">R40</strain>
    </source>
</reference>
<dbReference type="EMBL" id="CM026426">
    <property type="protein sequence ID" value="KAG0573306.1"/>
    <property type="molecule type" value="Genomic_DNA"/>
</dbReference>
<organism evidence="1 2">
    <name type="scientific">Ceratodon purpureus</name>
    <name type="common">Fire moss</name>
    <name type="synonym">Dicranum purpureum</name>
    <dbReference type="NCBI Taxonomy" id="3225"/>
    <lineage>
        <taxon>Eukaryota</taxon>
        <taxon>Viridiplantae</taxon>
        <taxon>Streptophyta</taxon>
        <taxon>Embryophyta</taxon>
        <taxon>Bryophyta</taxon>
        <taxon>Bryophytina</taxon>
        <taxon>Bryopsida</taxon>
        <taxon>Dicranidae</taxon>
        <taxon>Pseudoditrichales</taxon>
        <taxon>Ditrichaceae</taxon>
        <taxon>Ceratodon</taxon>
    </lineage>
</organism>
<name>A0A8T0HR35_CERPU</name>
<sequence>MRCINLIRTHEVAKVRVVEGKDASFSPASFWNRSSSSLKEYVNLFSFLS</sequence>